<dbReference type="SMART" id="SM00422">
    <property type="entry name" value="HTH_MERR"/>
    <property type="match status" value="1"/>
</dbReference>
<evidence type="ECO:0000313" key="6">
    <source>
        <dbReference type="Proteomes" id="UP000033673"/>
    </source>
</evidence>
<proteinExistence type="predicted"/>
<accession>A0A0F4NHF1</accession>
<dbReference type="PANTHER" id="PTHR30204">
    <property type="entry name" value="REDOX-CYCLING DRUG-SENSING TRANSCRIPTIONAL ACTIVATOR SOXR"/>
    <property type="match status" value="1"/>
</dbReference>
<dbReference type="PANTHER" id="PTHR30204:SF94">
    <property type="entry name" value="HEAVY METAL-DEPENDENT TRANSCRIPTIONAL REGULATOR HI_0293-RELATED"/>
    <property type="match status" value="1"/>
</dbReference>
<dbReference type="PRINTS" id="PR00040">
    <property type="entry name" value="HTHMERR"/>
</dbReference>
<dbReference type="Pfam" id="PF13411">
    <property type="entry name" value="MerR_1"/>
    <property type="match status" value="1"/>
</dbReference>
<evidence type="ECO:0000259" key="4">
    <source>
        <dbReference type="PROSITE" id="PS50937"/>
    </source>
</evidence>
<protein>
    <submittedName>
        <fullName evidence="5">MerR family transcriptional regulator</fullName>
    </submittedName>
</protein>
<dbReference type="OrthoDB" id="9802039at2"/>
<evidence type="ECO:0000256" key="1">
    <source>
        <dbReference type="ARBA" id="ARBA00023015"/>
    </source>
</evidence>
<keyword evidence="6" id="KW-1185">Reference proteome</keyword>
<comment type="caution">
    <text evidence="5">The sequence shown here is derived from an EMBL/GenBank/DDBJ whole genome shotgun (WGS) entry which is preliminary data.</text>
</comment>
<dbReference type="InterPro" id="IPR047057">
    <property type="entry name" value="MerR_fam"/>
</dbReference>
<keyword evidence="1" id="KW-0805">Transcription regulation</keyword>
<organism evidence="5 6">
    <name type="scientific">Vibrio galatheae</name>
    <dbReference type="NCBI Taxonomy" id="579748"/>
    <lineage>
        <taxon>Bacteria</taxon>
        <taxon>Pseudomonadati</taxon>
        <taxon>Pseudomonadota</taxon>
        <taxon>Gammaproteobacteria</taxon>
        <taxon>Vibrionales</taxon>
        <taxon>Vibrionaceae</taxon>
        <taxon>Vibrio</taxon>
    </lineage>
</organism>
<dbReference type="EMBL" id="JXXV01000024">
    <property type="protein sequence ID" value="KJY82379.1"/>
    <property type="molecule type" value="Genomic_DNA"/>
</dbReference>
<evidence type="ECO:0000256" key="2">
    <source>
        <dbReference type="ARBA" id="ARBA00023125"/>
    </source>
</evidence>
<dbReference type="RefSeq" id="WP_045956213.1">
    <property type="nucleotide sequence ID" value="NZ_JXXV01000024.1"/>
</dbReference>
<dbReference type="GO" id="GO:0003677">
    <property type="term" value="F:DNA binding"/>
    <property type="evidence" value="ECO:0007669"/>
    <property type="project" value="UniProtKB-KW"/>
</dbReference>
<dbReference type="STRING" id="579748.TW81_13270"/>
<dbReference type="SUPFAM" id="SSF46955">
    <property type="entry name" value="Putative DNA-binding domain"/>
    <property type="match status" value="1"/>
</dbReference>
<evidence type="ECO:0000256" key="3">
    <source>
        <dbReference type="ARBA" id="ARBA00023163"/>
    </source>
</evidence>
<dbReference type="Proteomes" id="UP000033673">
    <property type="component" value="Unassembled WGS sequence"/>
</dbReference>
<dbReference type="InterPro" id="IPR000551">
    <property type="entry name" value="MerR-type_HTH_dom"/>
</dbReference>
<feature type="domain" description="HTH merR-type" evidence="4">
    <location>
        <begin position="1"/>
        <end position="70"/>
    </location>
</feature>
<dbReference type="GO" id="GO:0003700">
    <property type="term" value="F:DNA-binding transcription factor activity"/>
    <property type="evidence" value="ECO:0007669"/>
    <property type="project" value="InterPro"/>
</dbReference>
<dbReference type="PROSITE" id="PS50937">
    <property type="entry name" value="HTH_MERR_2"/>
    <property type="match status" value="1"/>
</dbReference>
<dbReference type="InterPro" id="IPR009061">
    <property type="entry name" value="DNA-bd_dom_put_sf"/>
</dbReference>
<name>A0A0F4NHF1_9VIBR</name>
<dbReference type="AlphaFoldDB" id="A0A0F4NHF1"/>
<dbReference type="PATRIC" id="fig|579748.3.peg.2744"/>
<sequence>MLTVTQLAKQFGVSRTTILYYEKEELLQPAYRAENGYRWYGEKQIKRLEAITAYRSYGLPVSSIRSLLDRNGESQTQILKDHFNELEKEIQNLRAQQKAVVVLLQEPSLLEERVVNKERWVQIMVAAGFSETDMVKWHQKFEQLEPEEHQKFLESLGISGDEIVKIRSL</sequence>
<dbReference type="Gene3D" id="1.10.1660.10">
    <property type="match status" value="1"/>
</dbReference>
<keyword evidence="2" id="KW-0238">DNA-binding</keyword>
<keyword evidence="3" id="KW-0804">Transcription</keyword>
<reference evidence="5 6" key="1">
    <citation type="journal article" date="2015" name="BMC Genomics">
        <title>Genome mining reveals unlocked bioactive potential of marine Gram-negative bacteria.</title>
        <authorList>
            <person name="Machado H."/>
            <person name="Sonnenschein E.C."/>
            <person name="Melchiorsen J."/>
            <person name="Gram L."/>
        </authorList>
    </citation>
    <scope>NUCLEOTIDE SEQUENCE [LARGE SCALE GENOMIC DNA]</scope>
    <source>
        <strain evidence="5 6">S2757</strain>
    </source>
</reference>
<gene>
    <name evidence="5" type="ORF">TW81_13270</name>
</gene>
<evidence type="ECO:0000313" key="5">
    <source>
        <dbReference type="EMBL" id="KJY82379.1"/>
    </source>
</evidence>